<evidence type="ECO:0000313" key="2">
    <source>
        <dbReference type="Proteomes" id="UP000309997"/>
    </source>
</evidence>
<dbReference type="Proteomes" id="UP000309997">
    <property type="component" value="Unassembled WGS sequence"/>
</dbReference>
<name>A0ACC4B0Z9_POPAL</name>
<reference evidence="1 2" key="1">
    <citation type="journal article" date="2024" name="Plant Biotechnol. J.">
        <title>Genome and CRISPR/Cas9 system of a widespread forest tree (Populus alba) in the world.</title>
        <authorList>
            <person name="Liu Y.J."/>
            <person name="Jiang P.F."/>
            <person name="Han X.M."/>
            <person name="Li X.Y."/>
            <person name="Wang H.M."/>
            <person name="Wang Y.J."/>
            <person name="Wang X.X."/>
            <person name="Zeng Q.Y."/>
        </authorList>
    </citation>
    <scope>NUCLEOTIDE SEQUENCE [LARGE SCALE GENOMIC DNA]</scope>
    <source>
        <strain evidence="2">cv. PAL-ZL1</strain>
    </source>
</reference>
<keyword evidence="2" id="KW-1185">Reference proteome</keyword>
<gene>
    <name evidence="1" type="ORF">D5086_026069</name>
</gene>
<comment type="caution">
    <text evidence="1">The sequence shown here is derived from an EMBL/GenBank/DDBJ whole genome shotgun (WGS) entry which is preliminary data.</text>
</comment>
<proteinExistence type="predicted"/>
<protein>
    <submittedName>
        <fullName evidence="1">Uncharacterized protein</fullName>
    </submittedName>
</protein>
<dbReference type="EMBL" id="RCHU02000014">
    <property type="protein sequence ID" value="KAL3572165.1"/>
    <property type="molecule type" value="Genomic_DNA"/>
</dbReference>
<organism evidence="1 2">
    <name type="scientific">Populus alba</name>
    <name type="common">White poplar</name>
    <dbReference type="NCBI Taxonomy" id="43335"/>
    <lineage>
        <taxon>Eukaryota</taxon>
        <taxon>Viridiplantae</taxon>
        <taxon>Streptophyta</taxon>
        <taxon>Embryophyta</taxon>
        <taxon>Tracheophyta</taxon>
        <taxon>Spermatophyta</taxon>
        <taxon>Magnoliopsida</taxon>
        <taxon>eudicotyledons</taxon>
        <taxon>Gunneridae</taxon>
        <taxon>Pentapetalae</taxon>
        <taxon>rosids</taxon>
        <taxon>fabids</taxon>
        <taxon>Malpighiales</taxon>
        <taxon>Salicaceae</taxon>
        <taxon>Saliceae</taxon>
        <taxon>Populus</taxon>
    </lineage>
</organism>
<sequence length="70" mass="7886">MLHYYYNTETFSPLFKGVAVVLSYIQFGLKSEELGDSGDIPKKAIEKLYISGQFKSYNNSSALESALRIN</sequence>
<accession>A0ACC4B0Z9</accession>
<evidence type="ECO:0000313" key="1">
    <source>
        <dbReference type="EMBL" id="KAL3572165.1"/>
    </source>
</evidence>